<reference evidence="1 2" key="2">
    <citation type="journal article" date="2022" name="Mol. Ecol. Resour.">
        <title>The genomes of chicory, endive, great burdock and yacon provide insights into Asteraceae paleo-polyploidization history and plant inulin production.</title>
        <authorList>
            <person name="Fan W."/>
            <person name="Wang S."/>
            <person name="Wang H."/>
            <person name="Wang A."/>
            <person name="Jiang F."/>
            <person name="Liu H."/>
            <person name="Zhao H."/>
            <person name="Xu D."/>
            <person name="Zhang Y."/>
        </authorList>
    </citation>
    <scope>NUCLEOTIDE SEQUENCE [LARGE SCALE GENOMIC DNA]</scope>
    <source>
        <strain evidence="2">cv. Punajuju</strain>
        <tissue evidence="1">Leaves</tissue>
    </source>
</reference>
<proteinExistence type="predicted"/>
<accession>A0ACB8YZP3</accession>
<reference evidence="2" key="1">
    <citation type="journal article" date="2022" name="Mol. Ecol. Resour.">
        <title>The genomes of chicory, endive, great burdock and yacon provide insights into Asteraceae palaeo-polyploidization history and plant inulin production.</title>
        <authorList>
            <person name="Fan W."/>
            <person name="Wang S."/>
            <person name="Wang H."/>
            <person name="Wang A."/>
            <person name="Jiang F."/>
            <person name="Liu H."/>
            <person name="Zhao H."/>
            <person name="Xu D."/>
            <person name="Zhang Y."/>
        </authorList>
    </citation>
    <scope>NUCLEOTIDE SEQUENCE [LARGE SCALE GENOMIC DNA]</scope>
    <source>
        <strain evidence="2">cv. Punajuju</strain>
    </source>
</reference>
<sequence>MLRVGGEALVGRDVMEPGAKIGVGCNSDEIGRSGDQWSDEVVSAGGVRGKLDGREGGEGDGCCRRMSTGMQMVMWSVVVACAREWRRRFDRRTMETGGEGGVDHRCGDRTCLTDCESTEWRSYSFPFGDRTQLNSFPFAGLIRRGYADRRPDGINDVEIELAKRKCREDSEVYVKFGP</sequence>
<protein>
    <submittedName>
        <fullName evidence="1">Uncharacterized protein</fullName>
    </submittedName>
</protein>
<keyword evidence="2" id="KW-1185">Reference proteome</keyword>
<dbReference type="EMBL" id="CM042017">
    <property type="protein sequence ID" value="KAI3690788.1"/>
    <property type="molecule type" value="Genomic_DNA"/>
</dbReference>
<dbReference type="Proteomes" id="UP001055811">
    <property type="component" value="Linkage Group LG09"/>
</dbReference>
<comment type="caution">
    <text evidence="1">The sequence shown here is derived from an EMBL/GenBank/DDBJ whole genome shotgun (WGS) entry which is preliminary data.</text>
</comment>
<evidence type="ECO:0000313" key="1">
    <source>
        <dbReference type="EMBL" id="KAI3690788.1"/>
    </source>
</evidence>
<organism evidence="1 2">
    <name type="scientific">Cichorium intybus</name>
    <name type="common">Chicory</name>
    <dbReference type="NCBI Taxonomy" id="13427"/>
    <lineage>
        <taxon>Eukaryota</taxon>
        <taxon>Viridiplantae</taxon>
        <taxon>Streptophyta</taxon>
        <taxon>Embryophyta</taxon>
        <taxon>Tracheophyta</taxon>
        <taxon>Spermatophyta</taxon>
        <taxon>Magnoliopsida</taxon>
        <taxon>eudicotyledons</taxon>
        <taxon>Gunneridae</taxon>
        <taxon>Pentapetalae</taxon>
        <taxon>asterids</taxon>
        <taxon>campanulids</taxon>
        <taxon>Asterales</taxon>
        <taxon>Asteraceae</taxon>
        <taxon>Cichorioideae</taxon>
        <taxon>Cichorieae</taxon>
        <taxon>Cichoriinae</taxon>
        <taxon>Cichorium</taxon>
    </lineage>
</organism>
<gene>
    <name evidence="1" type="ORF">L2E82_48996</name>
</gene>
<name>A0ACB8YZP3_CICIN</name>
<evidence type="ECO:0000313" key="2">
    <source>
        <dbReference type="Proteomes" id="UP001055811"/>
    </source>
</evidence>